<dbReference type="PANTHER" id="PTHR33085">
    <property type="entry name" value="OS12G0113100 PROTEIN-RELATED"/>
    <property type="match status" value="1"/>
</dbReference>
<name>A0ABC9FBX1_9POAL</name>
<dbReference type="Proteomes" id="UP001497457">
    <property type="component" value="Chromosome 6rd"/>
</dbReference>
<feature type="region of interest" description="Disordered" evidence="1">
    <location>
        <begin position="1"/>
        <end position="58"/>
    </location>
</feature>
<accession>A0ABC9FBX1</accession>
<reference evidence="2" key="1">
    <citation type="submission" date="2024-10" db="EMBL/GenBank/DDBJ databases">
        <authorList>
            <person name="Ryan C."/>
        </authorList>
    </citation>
    <scope>NUCLEOTIDE SEQUENCE [LARGE SCALE GENOMIC DNA]</scope>
</reference>
<dbReference type="EMBL" id="OZ075116">
    <property type="protein sequence ID" value="CAL5071884.1"/>
    <property type="molecule type" value="Genomic_DNA"/>
</dbReference>
<dbReference type="PANTHER" id="PTHR33085:SF145">
    <property type="entry name" value="OS05G0302200 PROTEIN"/>
    <property type="match status" value="1"/>
</dbReference>
<evidence type="ECO:0000256" key="1">
    <source>
        <dbReference type="SAM" id="MobiDB-lite"/>
    </source>
</evidence>
<evidence type="ECO:0000313" key="3">
    <source>
        <dbReference type="Proteomes" id="UP001497457"/>
    </source>
</evidence>
<evidence type="ECO:0000313" key="2">
    <source>
        <dbReference type="EMBL" id="CAL5071884.1"/>
    </source>
</evidence>
<feature type="compositionally biased region" description="Polar residues" evidence="1">
    <location>
        <begin position="16"/>
        <end position="30"/>
    </location>
</feature>
<dbReference type="AlphaFoldDB" id="A0ABC9FBX1"/>
<keyword evidence="3" id="KW-1185">Reference proteome</keyword>
<feature type="compositionally biased region" description="Polar residues" evidence="1">
    <location>
        <begin position="38"/>
        <end position="56"/>
    </location>
</feature>
<organism evidence="2 3">
    <name type="scientific">Urochloa decumbens</name>
    <dbReference type="NCBI Taxonomy" id="240449"/>
    <lineage>
        <taxon>Eukaryota</taxon>
        <taxon>Viridiplantae</taxon>
        <taxon>Streptophyta</taxon>
        <taxon>Embryophyta</taxon>
        <taxon>Tracheophyta</taxon>
        <taxon>Spermatophyta</taxon>
        <taxon>Magnoliopsida</taxon>
        <taxon>Liliopsida</taxon>
        <taxon>Poales</taxon>
        <taxon>Poaceae</taxon>
        <taxon>PACMAD clade</taxon>
        <taxon>Panicoideae</taxon>
        <taxon>Panicodae</taxon>
        <taxon>Paniceae</taxon>
        <taxon>Melinidinae</taxon>
        <taxon>Urochloa</taxon>
    </lineage>
</organism>
<gene>
    <name evidence="2" type="ORF">URODEC1_LOCUS103659</name>
</gene>
<protein>
    <submittedName>
        <fullName evidence="2">Uncharacterized protein</fullName>
    </submittedName>
</protein>
<dbReference type="InterPro" id="IPR012871">
    <property type="entry name" value="DUF1668_ORYSA"/>
</dbReference>
<proteinExistence type="predicted"/>
<dbReference type="Pfam" id="PF07893">
    <property type="entry name" value="DUF1668"/>
    <property type="match status" value="1"/>
</dbReference>
<sequence>MSTQPFRDGNYPKILSFNNTTPQPLNGNGSESEEGAQDATSWSTAADAGNQKNTQAAAGASALKMGRVWLPSPSFNFRATTSSLKDKQMHCFPIGDRKVICEDQSGSCFLVDAETRHVVTMPHLHKPKSAPLSLFVPSADPDDHNDGGGSLFVMESAPKPEAGCSGQLSHQFEVFVCRKLSDIYLCKTWYCHPLPPPPFICDHKYTESLPKISSYAVVGGGSHVCISVEGAGSYFLDTASYTWGHERAWTLPFRGKVEYVPELKLWFGFSAKDQSMAAADLTDTDSQPQLQLVSTWKEFNPHEEWGLSQDPQLVNLGCGRFCIARFFHTRTLSGDCKDEPSEQNCAVLTGVEVVPSRVPEANGNGGNGKVDLQMITHKSRRYVSNGSDGVINTVF</sequence>